<feature type="region of interest" description="Disordered" evidence="6">
    <location>
        <begin position="3456"/>
        <end position="3487"/>
    </location>
</feature>
<evidence type="ECO:0000256" key="2">
    <source>
        <dbReference type="ARBA" id="ARBA00022801"/>
    </source>
</evidence>
<proteinExistence type="predicted"/>
<gene>
    <name evidence="9" type="ORF">NCLIV_017360</name>
</gene>
<feature type="compositionally biased region" description="Basic and acidic residues" evidence="6">
    <location>
        <begin position="533"/>
        <end position="545"/>
    </location>
</feature>
<dbReference type="InterPro" id="IPR001650">
    <property type="entry name" value="Helicase_C-like"/>
</dbReference>
<dbReference type="PANTHER" id="PTHR47961:SF6">
    <property type="entry name" value="DNA-DIRECTED DNA POLYMERASE"/>
    <property type="match status" value="1"/>
</dbReference>
<dbReference type="OMA" id="ATESKWG"/>
<feature type="region of interest" description="Disordered" evidence="6">
    <location>
        <begin position="1273"/>
        <end position="1372"/>
    </location>
</feature>
<dbReference type="Pfam" id="PF00271">
    <property type="entry name" value="Helicase_C"/>
    <property type="match status" value="1"/>
</dbReference>
<sequence>MDHASWSFSSLSPRSRAAPSSFFPGKQLLPGKAPEPANVLQARKEMAQGQFSLAAYFHEKKLKATEVRDGGVRTLAAEDNRHPAIRSLPKDHRHPSSLPGSSLSDSSSYLSWSSSSNSSASSSSSSSFASFSASSYLALSNVLPCPSLVEAYRETRGITALFPWQFDCLSLTRTASPFSREAHPSNACRSPQNEEARAARAVATHGLGAASPPVKSERTGNETEGDHRRRQAPRPDPGVYVHPATETAPLESSPGLQLRRHPSERSHQQAASRAPFPRVRRVIDGGLNLLYSAPTSAGKSLVAEILVFRHALGLLGHPLRVGKRSGDSGTVLPFPTRALHLAENEDESVDAKRRRVVPLPETSSMTSLPPSEAASESALASCSLLPSLSSASSSTAFPASSSPPRRAAVIVLPFVALVEEQFSKLQALASASPSPLKVVAFHHGSPTPLTEAFDVALCTIEKANALIQALLEENALAEKIGIVVVDELHMVGDAQRGFLLEVFLSKLLCFNQRRAALEAATLNRAPDAEEDGGDHGGIEGRDEARTRKRRRASADIEAEDAQTAPGGSRAPHEAPESPLTASSLSPAPRLTFWPVQIVGMSATLGNLDEVARWLSGVSFVSSHRPLPLREFYFCWDKSDPECLLLEKASRPSASPAWAAVPFPSEEKALLLSQDEEGSPPTVASAPISGSGSCASRSSRRGPRDSPQFPPRHAGALLSLSLHRVRRGDSVLVFCPTKVICEKVSAFLAPRLEAPIASSFSPSVSTPAALSPSSPSSSPSSSSSFYSSFADSAEGVREARSLRAVLLSRLAASEGGSFSLSPALASCFLAGVAFHHSGLTSFERRAVEKAYRDGLLLVLCATSTLAAGVNLPAKRVIFFSPFIGRNFLAAGEYKQMAGRAGRVGALKSRDARDGEAKTAPGYRGQGGRSGGCGVSSGAVQTRRDQEARRGGKRESAHRARESEDGEQGRGGDGLAERGTGTEEDEGGEAIVLCREVEEEAVKRVMSAGLPVLESPLAAERHGLQRLLLEALACGGEDRLDGFSKATVQAEQERESERQNGKDKSSLASDRPRGWFGGTCSELVLVASCTLLMIQRHRHALCATPSGASSASLPGLSVHPSSSRALPRRSSEASCSSRAASHSRSSSALPSPKFCPSRAPPSAAAPASCSSSSPTRCSESPRATLQQSPVYRDVKAAMEFLLERGLARFSSFRDAYEATPKGRAIAASQLAPQEGFLTCALLDRLVDKLVLSNDLHLAYLSVPLPSSPPPPPSPFPACFPSSSSSPVSSPPASSSGSASCSPSASSPSLSGAATPSLCPETYLPRSLKGETKAEGGGDPLLENDERRIAGRLRRKEHSGHGPLQEEAGEAASAVERDGALEARERARLELDGRQAEDKKRDERMLRFKREREELAFALSRRELQTLQKVLKAFSPAESFALAQLGLSEVDVENLDAPGFLQKHSPSDTSQTAIASSQSSSSAASSASSSLPRPSLCALQGRRFFIVWRVRQALALCLLLQGLEPKAVAATLAVSGGLSAVSLLHQQATLKAAMTGVLCTRLGLWSLAEFLKNFQTRLQHSGLGLHLAPILRLGVAPSLARLLHDQLGVCTPQQLLAVGPARVAKVLRRRLKLNLGRAAGKGSHACRGRRSRAGLPREKTAPMYQVCNGEETEAPLASFASARSPRSPSFSTFFQADRAAAEVTADLFSHARTQLLAEVGRAPRLYRSKSNSLRFVPVSRARRLSSERGYSCNLGPPRTLPSDVGERETTGVVSSFCLSGSQGKANRVAAVRLFVASACFAFGTQPVFPVLPPFGIFRRFAWTLFSRHSSVYPLCNQSRFFSCTLSPKIYQGVGLPPRASFRLCVVFLIFTPTLSPLVFVGGREASAGLRLPLVKEARPNRDLLCGGSAAHSVCVSRRHGLPRLSRALAAGSKGKGNAQDEGRAEENRGQEARSVAYLEEVERRRAALSAPRVGEDEDLDAILAADEARRRRLAMSLGGSRTREEAGTVRGSRGLCGGIKPPAGRTQSECTQKTDVDILDLAVGDSNPGASEGGPNCLLDSGPVADPRALLLPENARSTESNRGDSKGGKESKGRKERGGRGDSEGSPDASSGGGRRVGGEEISLLPACPSLEGLQRVATDWLRLQERTDQAKEVERGDERSEDSEPRGANRDHGRAGEGDESEGKGDEDGALSVSFSEDGASLREAFVGRAQSAVAEGRFFAVFHEGRQTPEGKSPGQGARCPRTSFQDLPGFCIPEEFLLPVFVGSGWTSREKVERERESRVPLFSRAGSSRVSLHSSCAPVAARQLLDLVEKSPFLAVSVLHARRRKREITHKLSPRQHSERRQPPFASFSSPCPAAVPDASSGTEAKERRCAPSRLRRAREEAAQTETDEDDALVGNVFSQRESSQMPSESDLAERTHRETVPLGLCLSSPFFGTFLVPLGIATALFTRHSSSSSSPASSSSSSSSPSSSSCASASSTSAVCTSASSCSLSVSSLPRLSSLASLCTPQKCKRRLVLVRDRHAWLEWSDGLAGEARGRTEENASETGEKEGEKGVAAEARMGGREAEEAHASVSEGGDLRGTNQKVQSLISLLRNATAVDVKLPHLLLKRRAPPSVLQRAEAELLALRKHEREEDEAESQEAYLLGLWGSKVLVSARLSEEESASQRGTEAKQTERQLDSFETWERRRTAWIHAVSRQLDETRGGSTPNADAQRRERERAERRRIRRIEKAIALAVEANWRRICASAVLAEELRQHGLLEVYLHLEAPLARVVNAMARRGLPVDSAFLTSQADRFRRLLHALQLHFCRLAGSSVDPLSEASLAAVLLHVQQSLSHMPCLSAPQKMLSSPFLSGAPGPRCALPGVANARREASGKRGGGEAALEGNGGRGSKSGCERGGGKQSQDEGEAQLCGEREGEARGSSTGVGGGQTGQRAATKSCLGSPFSGVAEDLSQMLTKLVVTVNGAAKDDTDDEPDDDLLAMLLRRLDPFSPFATALLAFFGVYVHLTAVQTLLAEMQVNRSLGTDACSCVSSSLRRSQSAQGRRLSRSLAPALDGEADKERGEIESAKMERRAETEETLTLAENLQALRRGGENSGAVELRLPVRIQEWENAAGRLLPEHPYALRKLHALVHSPTPSVSTGAEGRREDGEWNLQRRNVSLQKSREQESFAVNTGACLAEDGTTRFPARLEGTGRREGESLTAGEGKTHRRADSCVSGARRDRRPADAVGRCDGGKRDEEGAAAGAGESGGRQRGETQHASLETPSPSLDFSVTLPAWIDPHLAFHLSHASQREVPSRQKPEEASATMREPGEDRPRTGDAPSTSLVHPRRQTQEPCRSSPALLARAKGDEKEGEKDGDGQEDAEATGRNPQKRREKAKQDIYTLLGIPLVGPEKEPVRVYVHPRRPPTYRMDTRVGGLSPQGRAVFESGKEPEREERVRMQSRVQAETETLANSCVRGPQRAPTNRATEHKTEVQGREGGRDTQSRTVDRLAAARPRGEAFLLSLSLTDRRREELRVFRSSFLRLRVSPPTPFLCARDEGEAENGGAEAHGEGRGSGGGGAPFAGHARVPREDGKGTCRRRRVDVGAMVVFLDDVKRLEARLALRGREPSETPLVEKMQASKSARRLQREIERPQTLSETTRPLPAEREANREGRGRDDTDTDQRILSEWKEKCIHFFPASHVSRVDAPLVLFSPGKPSIESPCREEEEGVDLRDIAVASEGRVLMAVEVEYLELLIFTYLAQREPLRKLVSSLLGCSSSASASEEERREDLTRLSALLHSLLSSSSPHLWCMQEPEAAGKAKADCHERRGEHRGRRDEVFKQVLLDALQGWLGEAREQPFFAPACAPEGLAFLQATRQLMTVKGQRRGVSQRRHLHRCRQILRAAEAEAVKCMLLALACEEDQDGPETEEYSEGTDAAYAEKRELGGTAEDPQEASPPAVSPDSRRRRHSAESLCWRQNGRCLSFFPVLPLSNGMLLEVCAAHREAIR</sequence>
<dbReference type="InterPro" id="IPR050474">
    <property type="entry name" value="Hel308_SKI2-like"/>
</dbReference>
<dbReference type="SMART" id="SM00487">
    <property type="entry name" value="DEXDc"/>
    <property type="match status" value="1"/>
</dbReference>
<feature type="region of interest" description="Disordered" evidence="6">
    <location>
        <begin position="2534"/>
        <end position="2580"/>
    </location>
</feature>
<dbReference type="eggNOG" id="KOG0950">
    <property type="taxonomic scope" value="Eukaryota"/>
</dbReference>
<evidence type="ECO:0000256" key="5">
    <source>
        <dbReference type="ARBA" id="ARBA00048988"/>
    </source>
</evidence>
<feature type="region of interest" description="Disordered" evidence="6">
    <location>
        <begin position="2146"/>
        <end position="2191"/>
    </location>
</feature>
<feature type="compositionally biased region" description="Basic and acidic residues" evidence="6">
    <location>
        <begin position="73"/>
        <end position="82"/>
    </location>
</feature>
<dbReference type="VEuPathDB" id="ToxoDB:NCLIV_017360"/>
<evidence type="ECO:0000259" key="8">
    <source>
        <dbReference type="PROSITE" id="PS51194"/>
    </source>
</evidence>
<dbReference type="GO" id="GO:0003676">
    <property type="term" value="F:nucleic acid binding"/>
    <property type="evidence" value="ECO:0007669"/>
    <property type="project" value="InterPro"/>
</dbReference>
<reference evidence="10" key="1">
    <citation type="journal article" date="2012" name="PLoS Pathog.">
        <title>Comparative genomics of the apicomplexan parasites Toxoplasma gondii and Neospora caninum: Coccidia differing in host range and transmission strategy.</title>
        <authorList>
            <person name="Reid A.J."/>
            <person name="Vermont S.J."/>
            <person name="Cotton J.A."/>
            <person name="Harris D."/>
            <person name="Hill-Cawthorne G.A."/>
            <person name="Konen-Waisman S."/>
            <person name="Latham S.M."/>
            <person name="Mourier T."/>
            <person name="Norton R."/>
            <person name="Quail M.A."/>
            <person name="Sanders M."/>
            <person name="Shanmugam D."/>
            <person name="Sohal A."/>
            <person name="Wasmuth J.D."/>
            <person name="Brunk B."/>
            <person name="Grigg M.E."/>
            <person name="Howard J.C."/>
            <person name="Parkinson J."/>
            <person name="Roos D.S."/>
            <person name="Trees A.J."/>
            <person name="Berriman M."/>
            <person name="Pain A."/>
            <person name="Wastling J.M."/>
        </authorList>
    </citation>
    <scope>NUCLEOTIDE SEQUENCE [LARGE SCALE GENOMIC DNA]</scope>
    <source>
        <strain evidence="10">Liverpool</strain>
    </source>
</reference>
<feature type="compositionally biased region" description="Basic and acidic residues" evidence="6">
    <location>
        <begin position="3346"/>
        <end position="3358"/>
    </location>
</feature>
<evidence type="ECO:0000256" key="4">
    <source>
        <dbReference type="ARBA" id="ARBA00022840"/>
    </source>
</evidence>
<feature type="domain" description="Helicase ATP-binding" evidence="7">
    <location>
        <begin position="280"/>
        <end position="622"/>
    </location>
</feature>
<dbReference type="GO" id="GO:0043138">
    <property type="term" value="F:3'-5' DNA helicase activity"/>
    <property type="evidence" value="ECO:0007669"/>
    <property type="project" value="UniProtKB-EC"/>
</dbReference>
<feature type="domain" description="Helicase C-terminal" evidence="8">
    <location>
        <begin position="716"/>
        <end position="945"/>
    </location>
</feature>
<feature type="region of interest" description="Disordered" evidence="6">
    <location>
        <begin position="344"/>
        <end position="371"/>
    </location>
</feature>
<evidence type="ECO:0000313" key="10">
    <source>
        <dbReference type="Proteomes" id="UP000007494"/>
    </source>
</evidence>
<dbReference type="InParanoid" id="F0VE01"/>
<feature type="compositionally biased region" description="Low complexity" evidence="6">
    <location>
        <begin position="1"/>
        <end position="24"/>
    </location>
</feature>
<feature type="compositionally biased region" description="Polar residues" evidence="6">
    <location>
        <begin position="2399"/>
        <end position="2410"/>
    </location>
</feature>
<feature type="region of interest" description="Disordered" evidence="6">
    <location>
        <begin position="2698"/>
        <end position="2719"/>
    </location>
</feature>
<feature type="region of interest" description="Disordered" evidence="6">
    <location>
        <begin position="903"/>
        <end position="987"/>
    </location>
</feature>
<feature type="region of interest" description="Disordered" evidence="6">
    <location>
        <begin position="526"/>
        <end position="583"/>
    </location>
</feature>
<protein>
    <recommendedName>
        <fullName evidence="11">DEAD/DEAH box helicase domain-containing protein</fullName>
    </recommendedName>
</protein>
<evidence type="ECO:0000256" key="3">
    <source>
        <dbReference type="ARBA" id="ARBA00022806"/>
    </source>
</evidence>
<feature type="compositionally biased region" description="Low complexity" evidence="6">
    <location>
        <begin position="3040"/>
        <end position="3050"/>
    </location>
</feature>
<dbReference type="PROSITE" id="PS51192">
    <property type="entry name" value="HELICASE_ATP_BIND_1"/>
    <property type="match status" value="1"/>
</dbReference>
<feature type="compositionally biased region" description="Low complexity" evidence="6">
    <location>
        <begin position="1103"/>
        <end position="1123"/>
    </location>
</feature>
<feature type="region of interest" description="Disordered" evidence="6">
    <location>
        <begin position="3040"/>
        <end position="3076"/>
    </location>
</feature>
<dbReference type="InterPro" id="IPR027417">
    <property type="entry name" value="P-loop_NTPase"/>
</dbReference>
<keyword evidence="1" id="KW-0547">Nucleotide-binding</keyword>
<feature type="region of interest" description="Disordered" evidence="6">
    <location>
        <begin position="3182"/>
        <end position="3267"/>
    </location>
</feature>
<dbReference type="OrthoDB" id="333933at2759"/>
<dbReference type="SUPFAM" id="SSF52540">
    <property type="entry name" value="P-loop containing nucleoside triphosphate hydrolases"/>
    <property type="match status" value="2"/>
</dbReference>
<feature type="region of interest" description="Disordered" evidence="6">
    <location>
        <begin position="1103"/>
        <end position="1183"/>
    </location>
</feature>
<dbReference type="Proteomes" id="UP000007494">
    <property type="component" value="Chromosome VI"/>
</dbReference>
<feature type="compositionally biased region" description="Basic and acidic residues" evidence="6">
    <location>
        <begin position="1935"/>
        <end position="1948"/>
    </location>
</feature>
<feature type="region of interest" description="Disordered" evidence="6">
    <location>
        <begin position="2870"/>
        <end position="2936"/>
    </location>
</feature>
<feature type="compositionally biased region" description="Low complexity" evidence="6">
    <location>
        <begin position="1153"/>
        <end position="1180"/>
    </location>
</feature>
<dbReference type="SMART" id="SM00490">
    <property type="entry name" value="HELICc"/>
    <property type="match status" value="1"/>
</dbReference>
<feature type="compositionally biased region" description="Gly residues" evidence="6">
    <location>
        <begin position="2878"/>
        <end position="2892"/>
    </location>
</feature>
<feature type="region of interest" description="Disordered" evidence="6">
    <location>
        <begin position="3612"/>
        <end position="3662"/>
    </location>
</feature>
<feature type="region of interest" description="Disordered" evidence="6">
    <location>
        <begin position="73"/>
        <end position="104"/>
    </location>
</feature>
<evidence type="ECO:0000256" key="6">
    <source>
        <dbReference type="SAM" id="MobiDB-lite"/>
    </source>
</evidence>
<dbReference type="InterPro" id="IPR046931">
    <property type="entry name" value="HTH_61"/>
</dbReference>
<feature type="compositionally biased region" description="Basic and acidic residues" evidence="6">
    <location>
        <begin position="215"/>
        <end position="227"/>
    </location>
</feature>
<feature type="region of interest" description="Disordered" evidence="6">
    <location>
        <begin position="1"/>
        <end position="37"/>
    </location>
</feature>
<organism evidence="9 10">
    <name type="scientific">Neospora caninum (strain Liverpool)</name>
    <dbReference type="NCBI Taxonomy" id="572307"/>
    <lineage>
        <taxon>Eukaryota</taxon>
        <taxon>Sar</taxon>
        <taxon>Alveolata</taxon>
        <taxon>Apicomplexa</taxon>
        <taxon>Conoidasida</taxon>
        <taxon>Coccidia</taxon>
        <taxon>Eucoccidiorida</taxon>
        <taxon>Eimeriorina</taxon>
        <taxon>Sarcocystidae</taxon>
        <taxon>Neospora</taxon>
    </lineage>
</organism>
<feature type="compositionally biased region" description="Low complexity" evidence="6">
    <location>
        <begin position="1276"/>
        <end position="1314"/>
    </location>
</feature>
<feature type="compositionally biased region" description="Basic and acidic residues" evidence="6">
    <location>
        <begin position="3290"/>
        <end position="3302"/>
    </location>
</feature>
<feature type="region of interest" description="Disordered" evidence="6">
    <location>
        <begin position="3289"/>
        <end position="3377"/>
    </location>
</feature>
<dbReference type="Pfam" id="PF00270">
    <property type="entry name" value="DEAD"/>
    <property type="match status" value="1"/>
</dbReference>
<feature type="region of interest" description="Disordered" evidence="6">
    <location>
        <begin position="1044"/>
        <end position="1069"/>
    </location>
</feature>
<dbReference type="EMBL" id="FR823387">
    <property type="protein sequence ID" value="CBZ51944.1"/>
    <property type="molecule type" value="Genomic_DNA"/>
</dbReference>
<feature type="compositionally biased region" description="Low complexity" evidence="6">
    <location>
        <begin position="1130"/>
        <end position="1146"/>
    </location>
</feature>
<dbReference type="RefSeq" id="XP_003881977.1">
    <property type="nucleotide sequence ID" value="XM_003881928.1"/>
</dbReference>
<evidence type="ECO:0000256" key="1">
    <source>
        <dbReference type="ARBA" id="ARBA00022741"/>
    </source>
</evidence>
<feature type="compositionally biased region" description="Polar residues" evidence="6">
    <location>
        <begin position="3257"/>
        <end position="3267"/>
    </location>
</feature>
<accession>F0VE01</accession>
<feature type="compositionally biased region" description="Basic and acidic residues" evidence="6">
    <location>
        <begin position="1049"/>
        <end position="1069"/>
    </location>
</feature>
<dbReference type="Gene3D" id="3.40.50.300">
    <property type="entry name" value="P-loop containing nucleotide triphosphate hydrolases"/>
    <property type="match status" value="2"/>
</dbReference>
<comment type="catalytic activity">
    <reaction evidence="5">
        <text>ATP + H2O = ADP + phosphate + H(+)</text>
        <dbReference type="Rhea" id="RHEA:13065"/>
        <dbReference type="ChEBI" id="CHEBI:15377"/>
        <dbReference type="ChEBI" id="CHEBI:15378"/>
        <dbReference type="ChEBI" id="CHEBI:30616"/>
        <dbReference type="ChEBI" id="CHEBI:43474"/>
        <dbReference type="ChEBI" id="CHEBI:456216"/>
        <dbReference type="EC" id="5.6.2.4"/>
    </reaction>
</comment>
<dbReference type="Pfam" id="PF20470">
    <property type="entry name" value="HTH_61"/>
    <property type="match status" value="1"/>
</dbReference>
<feature type="compositionally biased region" description="Basic and acidic residues" evidence="6">
    <location>
        <begin position="3645"/>
        <end position="3662"/>
    </location>
</feature>
<feature type="compositionally biased region" description="Basic and acidic residues" evidence="6">
    <location>
        <begin position="940"/>
        <end position="968"/>
    </location>
</feature>
<feature type="compositionally biased region" description="Basic and acidic residues" evidence="6">
    <location>
        <begin position="2077"/>
        <end position="2101"/>
    </location>
</feature>
<feature type="region of interest" description="Disordered" evidence="6">
    <location>
        <begin position="1995"/>
        <end position="2118"/>
    </location>
</feature>
<feature type="compositionally biased region" description="Basic and acidic residues" evidence="6">
    <location>
        <begin position="2669"/>
        <end position="2679"/>
    </location>
</feature>
<feature type="region of interest" description="Disordered" evidence="6">
    <location>
        <begin position="3541"/>
        <end position="3575"/>
    </location>
</feature>
<dbReference type="GeneID" id="13444653"/>
<feature type="compositionally biased region" description="Basic and acidic residues" evidence="6">
    <location>
        <begin position="3056"/>
        <end position="3075"/>
    </location>
</feature>
<feature type="compositionally biased region" description="Gly residues" evidence="6">
    <location>
        <begin position="922"/>
        <end position="933"/>
    </location>
</feature>
<feature type="region of interest" description="Disordered" evidence="6">
    <location>
        <begin position="3408"/>
        <end position="3434"/>
    </location>
</feature>
<feature type="region of interest" description="Disordered" evidence="6">
    <location>
        <begin position="1924"/>
        <end position="1950"/>
    </location>
</feature>
<feature type="compositionally biased region" description="Basic and acidic residues" evidence="6">
    <location>
        <begin position="3467"/>
        <end position="3487"/>
    </location>
</feature>
<feature type="region of interest" description="Disordered" evidence="6">
    <location>
        <begin position="2452"/>
        <end position="2471"/>
    </location>
</feature>
<feature type="region of interest" description="Disordered" evidence="6">
    <location>
        <begin position="1455"/>
        <end position="1490"/>
    </location>
</feature>
<feature type="compositionally biased region" description="Low complexity" evidence="6">
    <location>
        <begin position="1464"/>
        <end position="1487"/>
    </location>
</feature>
<feature type="compositionally biased region" description="Basic and acidic residues" evidence="6">
    <location>
        <begin position="2146"/>
        <end position="2186"/>
    </location>
</feature>
<dbReference type="GO" id="GO:0005524">
    <property type="term" value="F:ATP binding"/>
    <property type="evidence" value="ECO:0007669"/>
    <property type="project" value="UniProtKB-KW"/>
</dbReference>
<keyword evidence="10" id="KW-1185">Reference proteome</keyword>
<dbReference type="InterPro" id="IPR011545">
    <property type="entry name" value="DEAD/DEAH_box_helicase_dom"/>
</dbReference>
<feature type="region of interest" description="Disordered" evidence="6">
    <location>
        <begin position="179"/>
        <end position="277"/>
    </location>
</feature>
<dbReference type="PANTHER" id="PTHR47961">
    <property type="entry name" value="DNA POLYMERASE THETA, PUTATIVE (AFU_ORTHOLOGUE AFUA_1G05260)-RELATED"/>
    <property type="match status" value="1"/>
</dbReference>
<dbReference type="InterPro" id="IPR014001">
    <property type="entry name" value="Helicase_ATP-bd"/>
</dbReference>
<dbReference type="GO" id="GO:0016787">
    <property type="term" value="F:hydrolase activity"/>
    <property type="evidence" value="ECO:0007669"/>
    <property type="project" value="UniProtKB-KW"/>
</dbReference>
<feature type="region of interest" description="Disordered" evidence="6">
    <location>
        <begin position="3927"/>
        <end position="3948"/>
    </location>
</feature>
<evidence type="ECO:0000259" key="7">
    <source>
        <dbReference type="PROSITE" id="PS51192"/>
    </source>
</evidence>
<feature type="region of interest" description="Disordered" evidence="6">
    <location>
        <begin position="2660"/>
        <end position="2679"/>
    </location>
</feature>
<name>F0VE01_NEOCL</name>
<evidence type="ECO:0008006" key="11">
    <source>
        <dbReference type="Google" id="ProtNLM"/>
    </source>
</evidence>
<dbReference type="PROSITE" id="PS51194">
    <property type="entry name" value="HELICASE_CTER"/>
    <property type="match status" value="1"/>
</dbReference>
<feature type="compositionally biased region" description="Basic and acidic residues" evidence="6">
    <location>
        <begin position="906"/>
        <end position="915"/>
    </location>
</feature>
<feature type="region of interest" description="Disordered" evidence="6">
    <location>
        <begin position="2329"/>
        <end position="2418"/>
    </location>
</feature>
<evidence type="ECO:0000313" key="9">
    <source>
        <dbReference type="EMBL" id="CBZ51944.1"/>
    </source>
</evidence>
<keyword evidence="2" id="KW-0378">Hydrolase</keyword>
<feature type="compositionally biased region" description="Low complexity" evidence="6">
    <location>
        <begin position="2345"/>
        <end position="2359"/>
    </location>
</feature>
<keyword evidence="4" id="KW-0067">ATP-binding</keyword>
<keyword evidence="3" id="KW-0347">Helicase</keyword>
<feature type="region of interest" description="Disordered" evidence="6">
    <location>
        <begin position="672"/>
        <end position="710"/>
    </location>
</feature>
<feature type="compositionally biased region" description="Basic and acidic residues" evidence="6">
    <location>
        <begin position="2535"/>
        <end position="2570"/>
    </location>
</feature>